<gene>
    <name evidence="2" type="ORF">RM529_04730</name>
</gene>
<accession>A0ABU3CT24</accession>
<evidence type="ECO:0000313" key="3">
    <source>
        <dbReference type="Proteomes" id="UP001248819"/>
    </source>
</evidence>
<dbReference type="RefSeq" id="WP_311483599.1">
    <property type="nucleotide sequence ID" value="NZ_JAVRHP010000015.1"/>
</dbReference>
<sequence>MKHHSICYHTLQDHPLFLSSVVVNYHKELKHQSSINFGRVYFALLYEKFITIDCYGEKVFNPAMQLRPVSNYFSFSVKKGGKMVIVAMDSTRWFAISGEPASLYNERVLDLYEIFPRELLDSLYAQCAHTNDAKHVVEIFDEHLGSFYQKWQKPFPIDDIVDEIFECQGMIKLSDILKKYPFAKSTLGVYFKKYIGYSPNFFIRLIQFNNIIREVENNGSRLSELIRHYNFYDYAHFRKSFKTFTGVNPIEYTTFKKASMMEDVFKKIDYRHF</sequence>
<proteinExistence type="predicted"/>
<feature type="domain" description="HTH araC/xylS-type" evidence="1">
    <location>
        <begin position="155"/>
        <end position="255"/>
    </location>
</feature>
<dbReference type="InterPro" id="IPR018060">
    <property type="entry name" value="HTH_AraC"/>
</dbReference>
<dbReference type="SMART" id="SM00342">
    <property type="entry name" value="HTH_ARAC"/>
    <property type="match status" value="1"/>
</dbReference>
<dbReference type="EMBL" id="JAVRHP010000015">
    <property type="protein sequence ID" value="MDT0649436.1"/>
    <property type="molecule type" value="Genomic_DNA"/>
</dbReference>
<protein>
    <submittedName>
        <fullName evidence="2">Helix-turn-helix domain-containing protein</fullName>
    </submittedName>
</protein>
<name>A0ABU3CT24_9FLAO</name>
<evidence type="ECO:0000259" key="1">
    <source>
        <dbReference type="PROSITE" id="PS01124"/>
    </source>
</evidence>
<organism evidence="2 3">
    <name type="scientific">Autumnicola edwardsiae</name>
    <dbReference type="NCBI Taxonomy" id="3075594"/>
    <lineage>
        <taxon>Bacteria</taxon>
        <taxon>Pseudomonadati</taxon>
        <taxon>Bacteroidota</taxon>
        <taxon>Flavobacteriia</taxon>
        <taxon>Flavobacteriales</taxon>
        <taxon>Flavobacteriaceae</taxon>
        <taxon>Autumnicola</taxon>
    </lineage>
</organism>
<reference evidence="2 3" key="1">
    <citation type="submission" date="2023-09" db="EMBL/GenBank/DDBJ databases">
        <authorList>
            <person name="Rey-Velasco X."/>
        </authorList>
    </citation>
    <scope>NUCLEOTIDE SEQUENCE [LARGE SCALE GENOMIC DNA]</scope>
    <source>
        <strain evidence="2 3">F297</strain>
    </source>
</reference>
<dbReference type="PROSITE" id="PS01124">
    <property type="entry name" value="HTH_ARAC_FAMILY_2"/>
    <property type="match status" value="1"/>
</dbReference>
<comment type="caution">
    <text evidence="2">The sequence shown here is derived from an EMBL/GenBank/DDBJ whole genome shotgun (WGS) entry which is preliminary data.</text>
</comment>
<dbReference type="Gene3D" id="1.10.10.60">
    <property type="entry name" value="Homeodomain-like"/>
    <property type="match status" value="1"/>
</dbReference>
<keyword evidence="3" id="KW-1185">Reference proteome</keyword>
<evidence type="ECO:0000313" key="2">
    <source>
        <dbReference type="EMBL" id="MDT0649436.1"/>
    </source>
</evidence>
<dbReference type="Proteomes" id="UP001248819">
    <property type="component" value="Unassembled WGS sequence"/>
</dbReference>